<organism evidence="5 6">
    <name type="scientific">Deinandra increscens subsp. villosa</name>
    <dbReference type="NCBI Taxonomy" id="3103831"/>
    <lineage>
        <taxon>Eukaryota</taxon>
        <taxon>Viridiplantae</taxon>
        <taxon>Streptophyta</taxon>
        <taxon>Embryophyta</taxon>
        <taxon>Tracheophyta</taxon>
        <taxon>Spermatophyta</taxon>
        <taxon>Magnoliopsida</taxon>
        <taxon>eudicotyledons</taxon>
        <taxon>Gunneridae</taxon>
        <taxon>Pentapetalae</taxon>
        <taxon>asterids</taxon>
        <taxon>campanulids</taxon>
        <taxon>Asterales</taxon>
        <taxon>Asteraceae</taxon>
        <taxon>Asteroideae</taxon>
        <taxon>Heliantheae alliance</taxon>
        <taxon>Madieae</taxon>
        <taxon>Madiinae</taxon>
        <taxon>Deinandra</taxon>
    </lineage>
</organism>
<evidence type="ECO:0000259" key="4">
    <source>
        <dbReference type="PROSITE" id="PS50127"/>
    </source>
</evidence>
<keyword evidence="1" id="KW-0808">Transferase</keyword>
<evidence type="ECO:0000256" key="2">
    <source>
        <dbReference type="ARBA" id="ARBA00022786"/>
    </source>
</evidence>
<protein>
    <recommendedName>
        <fullName evidence="4">UBC core domain-containing protein</fullName>
    </recommendedName>
</protein>
<evidence type="ECO:0000313" key="5">
    <source>
        <dbReference type="EMBL" id="KAK9059595.1"/>
    </source>
</evidence>
<gene>
    <name evidence="5" type="ORF">SSX86_020299</name>
</gene>
<dbReference type="PANTHER" id="PTHR46116">
    <property type="entry name" value="(E3-INDEPENDENT) E2 UBIQUITIN-CONJUGATING ENZYME"/>
    <property type="match status" value="1"/>
</dbReference>
<reference evidence="5 6" key="1">
    <citation type="submission" date="2024-04" db="EMBL/GenBank/DDBJ databases">
        <title>The reference genome of an endangered Asteraceae, Deinandra increscens subsp. villosa, native to the Central Coast of California.</title>
        <authorList>
            <person name="Guilliams M."/>
            <person name="Hasenstab-Lehman K."/>
            <person name="Meyer R."/>
            <person name="Mcevoy S."/>
        </authorList>
    </citation>
    <scope>NUCLEOTIDE SEQUENCE [LARGE SCALE GENOMIC DNA]</scope>
    <source>
        <tissue evidence="5">Leaf</tissue>
    </source>
</reference>
<keyword evidence="6" id="KW-1185">Reference proteome</keyword>
<dbReference type="PANTHER" id="PTHR46116:SF41">
    <property type="entry name" value="UBIQUITIN-CONJUGATING ENZYME E2 25-RELATED"/>
    <property type="match status" value="1"/>
</dbReference>
<dbReference type="PROSITE" id="PS50127">
    <property type="entry name" value="UBC_2"/>
    <property type="match status" value="1"/>
</dbReference>
<keyword evidence="2" id="KW-0833">Ubl conjugation pathway</keyword>
<comment type="caution">
    <text evidence="5">The sequence shown here is derived from an EMBL/GenBank/DDBJ whole genome shotgun (WGS) entry which is preliminary data.</text>
</comment>
<dbReference type="GO" id="GO:0061631">
    <property type="term" value="F:ubiquitin conjugating enzyme activity"/>
    <property type="evidence" value="ECO:0007669"/>
    <property type="project" value="TreeGrafter"/>
</dbReference>
<dbReference type="Gene3D" id="3.10.110.10">
    <property type="entry name" value="Ubiquitin Conjugating Enzyme"/>
    <property type="match status" value="1"/>
</dbReference>
<feature type="domain" description="UBC core" evidence="4">
    <location>
        <begin position="217"/>
        <end position="377"/>
    </location>
</feature>
<proteinExistence type="predicted"/>
<dbReference type="SUPFAM" id="SSF54495">
    <property type="entry name" value="UBC-like"/>
    <property type="match status" value="1"/>
</dbReference>
<dbReference type="InterPro" id="IPR000608">
    <property type="entry name" value="UBC"/>
</dbReference>
<dbReference type="EMBL" id="JBCNJP010000020">
    <property type="protein sequence ID" value="KAK9059595.1"/>
    <property type="molecule type" value="Genomic_DNA"/>
</dbReference>
<sequence>MAKRNPKRMKILDPSRNQGSSFGSRRRSARLNNTPPTFLDSEKGLSEKRKSVFKNLEPGPVAATFKSKQLNSHMIVLYDDDDGMDENLDAEVDKLCKVIMDYIFPAAWPPINDDNKLYTIQKSPPDAQVNCSRFLAFSKQYKPKFDKFMERYSRVGKYPKKDVLLNKPDGTGPLSSHDDESVLKAYKEFKRFDVVEDHSDHLFSIPPIQQASETTSWWADRVQDTWKDLKENLPETIFVRAYEGRMDLLRAVIIGRKETPYQDGLFFFDMFLPRSYPLQAPVVRYHSGGFGINPYLFECGEVSLTASRKHYSHFSSLWPSWETTMVGFLVSLKDRVLNADPLFHQPVSLKFGPSVVAEYFSLLYNEDILIKSLKTMMLIMNKPPKHFEAFVVGHFRSHMTDILVACRAYKNGLQVGGGVGKKVSCCSIEFRNNVDLCIWQLACCFDGKVGVNKADLLLALTGPIPSEMQPNSSTQVTGSIGL</sequence>
<dbReference type="AlphaFoldDB" id="A0AAP0GUJ0"/>
<evidence type="ECO:0000256" key="1">
    <source>
        <dbReference type="ARBA" id="ARBA00022679"/>
    </source>
</evidence>
<feature type="region of interest" description="Disordered" evidence="3">
    <location>
        <begin position="1"/>
        <end position="44"/>
    </location>
</feature>
<dbReference type="Pfam" id="PF00179">
    <property type="entry name" value="UQ_con"/>
    <property type="match status" value="1"/>
</dbReference>
<accession>A0AAP0GUJ0</accession>
<dbReference type="Proteomes" id="UP001408789">
    <property type="component" value="Unassembled WGS sequence"/>
</dbReference>
<evidence type="ECO:0000313" key="6">
    <source>
        <dbReference type="Proteomes" id="UP001408789"/>
    </source>
</evidence>
<dbReference type="InterPro" id="IPR016135">
    <property type="entry name" value="UBQ-conjugating_enzyme/RWD"/>
</dbReference>
<evidence type="ECO:0000256" key="3">
    <source>
        <dbReference type="SAM" id="MobiDB-lite"/>
    </source>
</evidence>
<name>A0AAP0GUJ0_9ASTR</name>